<evidence type="ECO:0000313" key="1">
    <source>
        <dbReference type="EMBL" id="AOV58739.1"/>
    </source>
</evidence>
<dbReference type="EMBL" id="KU686198">
    <property type="protein sequence ID" value="AOV58978.1"/>
    <property type="molecule type" value="Genomic_DNA"/>
</dbReference>
<dbReference type="Proteomes" id="UP000240920">
    <property type="component" value="Segment"/>
</dbReference>
<dbReference type="OrthoDB" id="20745at10239"/>
<protein>
    <submittedName>
        <fullName evidence="2">Uncharacterized protein</fullName>
    </submittedName>
</protein>
<gene>
    <name evidence="3" type="ORF">C421010_235</name>
    <name evidence="1" type="ORF">S250808_234</name>
    <name evidence="2" type="ORF">T040910_234</name>
</gene>
<dbReference type="Proteomes" id="UP000204537">
    <property type="component" value="Segment"/>
</dbReference>
<proteinExistence type="predicted"/>
<dbReference type="EMBL" id="KU686199">
    <property type="protein sequence ID" value="AOV59218.1"/>
    <property type="molecule type" value="Genomic_DNA"/>
</dbReference>
<evidence type="ECO:0000313" key="4">
    <source>
        <dbReference type="Proteomes" id="UP000204537"/>
    </source>
</evidence>
<dbReference type="RefSeq" id="YP_009321498.1">
    <property type="nucleotide sequence ID" value="NC_031906.1"/>
</dbReference>
<evidence type="ECO:0000313" key="3">
    <source>
        <dbReference type="EMBL" id="AOV59218.1"/>
    </source>
</evidence>
<organism evidence="2 5">
    <name type="scientific">Synechococcus phage S-CAM3</name>
    <dbReference type="NCBI Taxonomy" id="1883366"/>
    <lineage>
        <taxon>Viruses</taxon>
        <taxon>Duplodnaviria</taxon>
        <taxon>Heunggongvirae</taxon>
        <taxon>Uroviricota</taxon>
        <taxon>Caudoviricetes</taxon>
        <taxon>Pantevenvirales</taxon>
        <taxon>Kyanoviridae</taxon>
        <taxon>Charybdisvirus</taxon>
        <taxon>Charybdisvirus scam3</taxon>
    </lineage>
</organism>
<name>A0A1D8KK18_9CAUD</name>
<dbReference type="EMBL" id="KU686197">
    <property type="protein sequence ID" value="AOV58739.1"/>
    <property type="molecule type" value="Genomic_DNA"/>
</dbReference>
<dbReference type="KEGG" id="vg:30306526"/>
<sequence length="78" mass="8697">MVMKLLTLEDYEKAGENFWPKYRYVATELGSDARAEDILKVMEAIGGVALKVALEEKLTGPFGFNKKEKENADVPSDS</sequence>
<evidence type="ECO:0000313" key="2">
    <source>
        <dbReference type="EMBL" id="AOV58978.1"/>
    </source>
</evidence>
<evidence type="ECO:0000313" key="5">
    <source>
        <dbReference type="Proteomes" id="UP000240804"/>
    </source>
</evidence>
<dbReference type="GeneID" id="30306526"/>
<reference evidence="4 5" key="1">
    <citation type="journal article" date="2016" name="Virology">
        <title>The genomic content and context of auxiliary metabolic genes in marine cyanomyoviruses.</title>
        <authorList>
            <person name="Crummett L.T."/>
            <person name="Puxty R.J."/>
            <person name="Weihe C."/>
            <person name="Marston M.F."/>
            <person name="Martiny J.B."/>
        </authorList>
    </citation>
    <scope>NUCLEOTIDE SEQUENCE [LARGE SCALE GENOMIC DNA]</scope>
    <source>
        <strain evidence="1">0808SB25</strain>
        <strain evidence="2">0910TB04</strain>
        <strain evidence="3">1010CC42</strain>
    </source>
</reference>
<accession>A0A1D8KK18</accession>
<dbReference type="Proteomes" id="UP000240804">
    <property type="component" value="Segment"/>
</dbReference>
<keyword evidence="4" id="KW-1185">Reference proteome</keyword>